<comment type="subcellular location">
    <subcellularLocation>
        <location evidence="1">Cell membrane</location>
        <topology evidence="1">Multi-pass membrane protein</topology>
    </subcellularLocation>
</comment>
<keyword evidence="2" id="KW-1003">Cell membrane</keyword>
<name>A0A7W2EF27_9BURK</name>
<proteinExistence type="predicted"/>
<keyword evidence="5 6" id="KW-0472">Membrane</keyword>
<accession>A0A7W2EF27</accession>
<protein>
    <submittedName>
        <fullName evidence="7">LysE family translocator</fullName>
    </submittedName>
</protein>
<dbReference type="PANTHER" id="PTHR30086">
    <property type="entry name" value="ARGININE EXPORTER PROTEIN ARGO"/>
    <property type="match status" value="1"/>
</dbReference>
<feature type="transmembrane region" description="Helical" evidence="6">
    <location>
        <begin position="143"/>
        <end position="164"/>
    </location>
</feature>
<evidence type="ECO:0000256" key="5">
    <source>
        <dbReference type="ARBA" id="ARBA00023136"/>
    </source>
</evidence>
<keyword evidence="4 6" id="KW-1133">Transmembrane helix</keyword>
<evidence type="ECO:0000256" key="4">
    <source>
        <dbReference type="ARBA" id="ARBA00022989"/>
    </source>
</evidence>
<evidence type="ECO:0000313" key="7">
    <source>
        <dbReference type="EMBL" id="MBA5604740.1"/>
    </source>
</evidence>
<dbReference type="GO" id="GO:0005886">
    <property type="term" value="C:plasma membrane"/>
    <property type="evidence" value="ECO:0007669"/>
    <property type="project" value="UniProtKB-SubCell"/>
</dbReference>
<dbReference type="RefSeq" id="WP_182214867.1">
    <property type="nucleotide sequence ID" value="NZ_JACEZS010000003.1"/>
</dbReference>
<evidence type="ECO:0000256" key="6">
    <source>
        <dbReference type="SAM" id="Phobius"/>
    </source>
</evidence>
<dbReference type="Pfam" id="PF01810">
    <property type="entry name" value="LysE"/>
    <property type="match status" value="1"/>
</dbReference>
<evidence type="ECO:0000313" key="8">
    <source>
        <dbReference type="Proteomes" id="UP000566711"/>
    </source>
</evidence>
<gene>
    <name evidence="7" type="ORF">H3H36_05115</name>
</gene>
<comment type="caution">
    <text evidence="7">The sequence shown here is derived from an EMBL/GenBank/DDBJ whole genome shotgun (WGS) entry which is preliminary data.</text>
</comment>
<keyword evidence="3 6" id="KW-0812">Transmembrane</keyword>
<feature type="transmembrane region" description="Helical" evidence="6">
    <location>
        <begin position="66"/>
        <end position="86"/>
    </location>
</feature>
<feature type="transmembrane region" description="Helical" evidence="6">
    <location>
        <begin position="176"/>
        <end position="194"/>
    </location>
</feature>
<reference evidence="7 8" key="1">
    <citation type="submission" date="2020-07" db="EMBL/GenBank/DDBJ databases">
        <title>Novel species isolated from subtropical streams in China.</title>
        <authorList>
            <person name="Lu H."/>
        </authorList>
    </citation>
    <scope>NUCLEOTIDE SEQUENCE [LARGE SCALE GENOMIC DNA]</scope>
    <source>
        <strain evidence="7 8">FT3S</strain>
    </source>
</reference>
<dbReference type="Proteomes" id="UP000566711">
    <property type="component" value="Unassembled WGS sequence"/>
</dbReference>
<dbReference type="GO" id="GO:0015171">
    <property type="term" value="F:amino acid transmembrane transporter activity"/>
    <property type="evidence" value="ECO:0007669"/>
    <property type="project" value="TreeGrafter"/>
</dbReference>
<dbReference type="AlphaFoldDB" id="A0A7W2EF27"/>
<evidence type="ECO:0000256" key="3">
    <source>
        <dbReference type="ARBA" id="ARBA00022692"/>
    </source>
</evidence>
<sequence length="207" mass="21354">MNILISMAAFALASSISPGPVNIVALSSGARHGLRASLRHVTGATVGFTLLLLLTGLGLQALLARAPALAQATQLAGAAFLLWMAWKLARDDGKLTLTGDGKGPSLVVGAAMQWLNPKAWVAAVAGVSAFAANGDAALVWRFAALYCAVCYVAIACWAYAGTFLQRRLADPAGMRRFNRAMALLLAASAIYLLFSGDIGPASQPGIA</sequence>
<evidence type="ECO:0000256" key="2">
    <source>
        <dbReference type="ARBA" id="ARBA00022475"/>
    </source>
</evidence>
<dbReference type="InterPro" id="IPR001123">
    <property type="entry name" value="LeuE-type"/>
</dbReference>
<dbReference type="EMBL" id="JACEZS010000003">
    <property type="protein sequence ID" value="MBA5604740.1"/>
    <property type="molecule type" value="Genomic_DNA"/>
</dbReference>
<organism evidence="7 8">
    <name type="scientific">Rugamonas fusca</name>
    <dbReference type="NCBI Taxonomy" id="2758568"/>
    <lineage>
        <taxon>Bacteria</taxon>
        <taxon>Pseudomonadati</taxon>
        <taxon>Pseudomonadota</taxon>
        <taxon>Betaproteobacteria</taxon>
        <taxon>Burkholderiales</taxon>
        <taxon>Oxalobacteraceae</taxon>
        <taxon>Telluria group</taxon>
        <taxon>Rugamonas</taxon>
    </lineage>
</organism>
<dbReference type="GO" id="GO:0033228">
    <property type="term" value="P:cysteine export across plasma membrane"/>
    <property type="evidence" value="ECO:0007669"/>
    <property type="project" value="TreeGrafter"/>
</dbReference>
<keyword evidence="8" id="KW-1185">Reference proteome</keyword>
<dbReference type="PANTHER" id="PTHR30086:SF20">
    <property type="entry name" value="ARGININE EXPORTER PROTEIN ARGO-RELATED"/>
    <property type="match status" value="1"/>
</dbReference>
<evidence type="ECO:0000256" key="1">
    <source>
        <dbReference type="ARBA" id="ARBA00004651"/>
    </source>
</evidence>
<feature type="transmembrane region" description="Helical" evidence="6">
    <location>
        <begin position="41"/>
        <end position="59"/>
    </location>
</feature>